<reference evidence="2" key="1">
    <citation type="journal article" date="2019" name="Int. J. Syst. Evol. Microbiol.">
        <title>The Global Catalogue of Microorganisms (GCM) 10K type strain sequencing project: providing services to taxonomists for standard genome sequencing and annotation.</title>
        <authorList>
            <consortium name="The Broad Institute Genomics Platform"/>
            <consortium name="The Broad Institute Genome Sequencing Center for Infectious Disease"/>
            <person name="Wu L."/>
            <person name="Ma J."/>
        </authorList>
    </citation>
    <scope>NUCLEOTIDE SEQUENCE [LARGE SCALE GENOMIC DNA]</scope>
    <source>
        <strain evidence="2">CGMCC 1.7064</strain>
    </source>
</reference>
<keyword evidence="2" id="KW-1185">Reference proteome</keyword>
<accession>A0ABQ2MDG0</accession>
<proteinExistence type="predicted"/>
<protein>
    <recommendedName>
        <fullName evidence="3">Thiamine-binding protein domain-containing protein</fullName>
    </recommendedName>
</protein>
<gene>
    <name evidence="1" type="ORF">GCM10010977_32180</name>
</gene>
<organism evidence="1 2">
    <name type="scientific">Citricoccus zhacaiensis</name>
    <dbReference type="NCBI Taxonomy" id="489142"/>
    <lineage>
        <taxon>Bacteria</taxon>
        <taxon>Bacillati</taxon>
        <taxon>Actinomycetota</taxon>
        <taxon>Actinomycetes</taxon>
        <taxon>Micrococcales</taxon>
        <taxon>Micrococcaceae</taxon>
        <taxon>Citricoccus</taxon>
    </lineage>
</organism>
<sequence length="85" mass="9531">MAEQYKRVTLQIPSDDVENSITPEAYMRRFWQILDALNIPATLDGTHVRYGDMSEAEGELTAEILKVVDARFPIVECNDQGVTGS</sequence>
<dbReference type="RefSeq" id="WP_159554332.1">
    <property type="nucleotide sequence ID" value="NZ_BAAAOU010000012.1"/>
</dbReference>
<name>A0ABQ2MDG0_9MICC</name>
<dbReference type="Proteomes" id="UP000642509">
    <property type="component" value="Unassembled WGS sequence"/>
</dbReference>
<comment type="caution">
    <text evidence="1">The sequence shown here is derived from an EMBL/GenBank/DDBJ whole genome shotgun (WGS) entry which is preliminary data.</text>
</comment>
<dbReference type="EMBL" id="BMLQ01000013">
    <property type="protein sequence ID" value="GGO49692.1"/>
    <property type="molecule type" value="Genomic_DNA"/>
</dbReference>
<evidence type="ECO:0000313" key="1">
    <source>
        <dbReference type="EMBL" id="GGO49692.1"/>
    </source>
</evidence>
<evidence type="ECO:0008006" key="3">
    <source>
        <dbReference type="Google" id="ProtNLM"/>
    </source>
</evidence>
<evidence type="ECO:0000313" key="2">
    <source>
        <dbReference type="Proteomes" id="UP000642509"/>
    </source>
</evidence>